<evidence type="ECO:0000259" key="1">
    <source>
        <dbReference type="PROSITE" id="PS50280"/>
    </source>
</evidence>
<dbReference type="Proteomes" id="UP000198287">
    <property type="component" value="Unassembled WGS sequence"/>
</dbReference>
<dbReference type="GO" id="GO:0008170">
    <property type="term" value="F:N-methyltransferase activity"/>
    <property type="evidence" value="ECO:0007669"/>
    <property type="project" value="UniProtKB-ARBA"/>
</dbReference>
<dbReference type="EMBL" id="LNIX01000026">
    <property type="protein sequence ID" value="OXA42383.1"/>
    <property type="molecule type" value="Genomic_DNA"/>
</dbReference>
<dbReference type="STRING" id="158441.A0A226DB40"/>
<dbReference type="Pfam" id="PF13414">
    <property type="entry name" value="TPR_11"/>
    <property type="match status" value="1"/>
</dbReference>
<dbReference type="Pfam" id="PF00856">
    <property type="entry name" value="SET"/>
    <property type="match status" value="1"/>
</dbReference>
<dbReference type="Gene3D" id="1.25.40.10">
    <property type="entry name" value="Tetratricopeptide repeat domain"/>
    <property type="match status" value="1"/>
</dbReference>
<feature type="domain" description="SET" evidence="1">
    <location>
        <begin position="367"/>
        <end position="553"/>
    </location>
</feature>
<dbReference type="GO" id="GO:0008757">
    <property type="term" value="F:S-adenosylmethionine-dependent methyltransferase activity"/>
    <property type="evidence" value="ECO:0007669"/>
    <property type="project" value="UniProtKB-ARBA"/>
</dbReference>
<organism evidence="2 3">
    <name type="scientific">Folsomia candida</name>
    <name type="common">Springtail</name>
    <dbReference type="NCBI Taxonomy" id="158441"/>
    <lineage>
        <taxon>Eukaryota</taxon>
        <taxon>Metazoa</taxon>
        <taxon>Ecdysozoa</taxon>
        <taxon>Arthropoda</taxon>
        <taxon>Hexapoda</taxon>
        <taxon>Collembola</taxon>
        <taxon>Entomobryomorpha</taxon>
        <taxon>Isotomoidea</taxon>
        <taxon>Isotomidae</taxon>
        <taxon>Proisotominae</taxon>
        <taxon>Folsomia</taxon>
    </lineage>
</organism>
<gene>
    <name evidence="2" type="ORF">Fcan01_23012</name>
</gene>
<evidence type="ECO:0000313" key="2">
    <source>
        <dbReference type="EMBL" id="OXA42383.1"/>
    </source>
</evidence>
<dbReference type="Gene3D" id="2.170.270.10">
    <property type="entry name" value="SET domain"/>
    <property type="match status" value="1"/>
</dbReference>
<name>A0A226DB40_FOLCA</name>
<protein>
    <submittedName>
        <fullName evidence="2">SET domain-containing protein 5</fullName>
    </submittedName>
</protein>
<comment type="caution">
    <text evidence="2">The sequence shown here is derived from an EMBL/GenBank/DDBJ whole genome shotgun (WGS) entry which is preliminary data.</text>
</comment>
<evidence type="ECO:0000313" key="3">
    <source>
        <dbReference type="Proteomes" id="UP000198287"/>
    </source>
</evidence>
<dbReference type="InterPro" id="IPR019734">
    <property type="entry name" value="TPR_rpt"/>
</dbReference>
<dbReference type="InterPro" id="IPR011990">
    <property type="entry name" value="TPR-like_helical_dom_sf"/>
</dbReference>
<accession>A0A226DB40</accession>
<dbReference type="OrthoDB" id="5945798at2759"/>
<dbReference type="PANTHER" id="PTHR47643">
    <property type="entry name" value="TPR DOMAIN PROTEIN (AFU_ORTHOLOGUE AFUA_5G12710)"/>
    <property type="match status" value="1"/>
</dbReference>
<dbReference type="InterPro" id="IPR053209">
    <property type="entry name" value="Gramillin-biosynth_MTr"/>
</dbReference>
<dbReference type="SMART" id="SM00028">
    <property type="entry name" value="TPR"/>
    <property type="match status" value="2"/>
</dbReference>
<keyword evidence="3" id="KW-1185">Reference proteome</keyword>
<dbReference type="SUPFAM" id="SSF82199">
    <property type="entry name" value="SET domain"/>
    <property type="match status" value="1"/>
</dbReference>
<dbReference type="InterPro" id="IPR046341">
    <property type="entry name" value="SET_dom_sf"/>
</dbReference>
<dbReference type="SUPFAM" id="SSF48452">
    <property type="entry name" value="TPR-like"/>
    <property type="match status" value="1"/>
</dbReference>
<dbReference type="CDD" id="cd20071">
    <property type="entry name" value="SET_SMYD"/>
    <property type="match status" value="1"/>
</dbReference>
<dbReference type="GO" id="GO:0008276">
    <property type="term" value="F:protein methyltransferase activity"/>
    <property type="evidence" value="ECO:0007669"/>
    <property type="project" value="UniProtKB-ARBA"/>
</dbReference>
<reference evidence="2 3" key="1">
    <citation type="submission" date="2015-12" db="EMBL/GenBank/DDBJ databases">
        <title>The genome of Folsomia candida.</title>
        <authorList>
            <person name="Faddeeva A."/>
            <person name="Derks M.F."/>
            <person name="Anvar Y."/>
            <person name="Smit S."/>
            <person name="Van Straalen N."/>
            <person name="Roelofs D."/>
        </authorList>
    </citation>
    <scope>NUCLEOTIDE SEQUENCE [LARGE SCALE GENOMIC DNA]</scope>
    <source>
        <strain evidence="2 3">VU population</strain>
        <tissue evidence="2">Whole body</tissue>
    </source>
</reference>
<dbReference type="AlphaFoldDB" id="A0A226DB40"/>
<dbReference type="InterPro" id="IPR001214">
    <property type="entry name" value="SET_dom"/>
</dbReference>
<dbReference type="PROSITE" id="PS50280">
    <property type="entry name" value="SET"/>
    <property type="match status" value="1"/>
</dbReference>
<proteinExistence type="predicted"/>
<sequence>MMNQLLLDMMRGMNFGSKVDHYTNKERLVAEDKKFLSKLQNPFPDLPSNYSSIVMIQSTDRFTGYRSHSGNVDLLPQNRVSINDLIENIDSPIVGKYFLCRCIMPPHKMKSIMTVVDDPSGIKGVRIALYNFTNATTNLERVLPVGSILAIKNPWFKNTMDGGLTVRSDSPTDVVMLDEEQMSQIFPGIVWEGMIPREYRKLAITSGHDEKTVKKDTLIGHSKLADEYVKEKKYADAIAAYTKALKIDKGQVDILEKRGQAYLKLRCYQQSFCDSSKMLSIFPFNAKGIILMARSLIGLKRYEAVDQLMQSKLEKKKTLRKNLEILHVKAEIVKLLKQSKSGGIDLIELMKLDKEGNDDIQIGDFTGPVKISETVEPSHGTRGVIATANITAGQLLICSKAFAFYASTDEMPTCSINFVDKIMKSEGHDALVGLIGQKLTMEPECRSEFYNLFAGPELGFISGAKDDAEVDMNRIDLITTFNAFSKLAGNGYTERLLFSGAGKEKSTGIWILPSYINHTCAVDNAHWGIFGDVIVVRAFKDIREGEEILINYTFPGLPYQERLNVFHSHEFICKCSLCALESVESSEVRLERENIFTRIDKELPNGGAVNISKVMKIVQDLDNLCAQIPRLNRSLCQSKVMLLASALFKQGNYENASKLMEKIHFASAATAFVDIAVSASMNNLICHIRMKTGMEGVWIQKLRQDLINGYGSVGVMQTIAPSTAEVLKMMLGYDIFQAEKSN</sequence>
<dbReference type="PANTHER" id="PTHR47643:SF2">
    <property type="entry name" value="TPR DOMAIN PROTEIN (AFU_ORTHOLOGUE AFUA_5G12710)"/>
    <property type="match status" value="1"/>
</dbReference>